<accession>A0A6G1GT56</accession>
<protein>
    <submittedName>
        <fullName evidence="2">Uncharacterized protein</fullName>
    </submittedName>
</protein>
<evidence type="ECO:0000313" key="2">
    <source>
        <dbReference type="EMBL" id="KAF1983939.1"/>
    </source>
</evidence>
<proteinExistence type="predicted"/>
<reference evidence="2" key="1">
    <citation type="journal article" date="2020" name="Stud. Mycol.">
        <title>101 Dothideomycetes genomes: a test case for predicting lifestyles and emergence of pathogens.</title>
        <authorList>
            <person name="Haridas S."/>
            <person name="Albert R."/>
            <person name="Binder M."/>
            <person name="Bloem J."/>
            <person name="Labutti K."/>
            <person name="Salamov A."/>
            <person name="Andreopoulos B."/>
            <person name="Baker S."/>
            <person name="Barry K."/>
            <person name="Bills G."/>
            <person name="Bluhm B."/>
            <person name="Cannon C."/>
            <person name="Castanera R."/>
            <person name="Culley D."/>
            <person name="Daum C."/>
            <person name="Ezra D."/>
            <person name="Gonzalez J."/>
            <person name="Henrissat B."/>
            <person name="Kuo A."/>
            <person name="Liang C."/>
            <person name="Lipzen A."/>
            <person name="Lutzoni F."/>
            <person name="Magnuson J."/>
            <person name="Mondo S."/>
            <person name="Nolan M."/>
            <person name="Ohm R."/>
            <person name="Pangilinan J."/>
            <person name="Park H.-J."/>
            <person name="Ramirez L."/>
            <person name="Alfaro M."/>
            <person name="Sun H."/>
            <person name="Tritt A."/>
            <person name="Yoshinaga Y."/>
            <person name="Zwiers L.-H."/>
            <person name="Turgeon B."/>
            <person name="Goodwin S."/>
            <person name="Spatafora J."/>
            <person name="Crous P."/>
            <person name="Grigoriev I."/>
        </authorList>
    </citation>
    <scope>NUCLEOTIDE SEQUENCE</scope>
    <source>
        <strain evidence="2">CBS 113979</strain>
    </source>
</reference>
<gene>
    <name evidence="2" type="ORF">K402DRAFT_152431</name>
</gene>
<evidence type="ECO:0000313" key="3">
    <source>
        <dbReference type="Proteomes" id="UP000800041"/>
    </source>
</evidence>
<dbReference type="AlphaFoldDB" id="A0A6G1GT56"/>
<feature type="region of interest" description="Disordered" evidence="1">
    <location>
        <begin position="67"/>
        <end position="86"/>
    </location>
</feature>
<dbReference type="EMBL" id="ML977171">
    <property type="protein sequence ID" value="KAF1983939.1"/>
    <property type="molecule type" value="Genomic_DNA"/>
</dbReference>
<feature type="compositionally biased region" description="Polar residues" evidence="1">
    <location>
        <begin position="67"/>
        <end position="77"/>
    </location>
</feature>
<keyword evidence="3" id="KW-1185">Reference proteome</keyword>
<sequence>MEFRLARPTLSLVVGIFCTTSGPSGFNTSFSGKHSQQHLCRNHREIVSLGIQRFLSRGCILQHPRGSQQHVNPQVTCSGLHPAGRL</sequence>
<dbReference type="Proteomes" id="UP000800041">
    <property type="component" value="Unassembled WGS sequence"/>
</dbReference>
<name>A0A6G1GT56_9PEZI</name>
<evidence type="ECO:0000256" key="1">
    <source>
        <dbReference type="SAM" id="MobiDB-lite"/>
    </source>
</evidence>
<organism evidence="2 3">
    <name type="scientific">Aulographum hederae CBS 113979</name>
    <dbReference type="NCBI Taxonomy" id="1176131"/>
    <lineage>
        <taxon>Eukaryota</taxon>
        <taxon>Fungi</taxon>
        <taxon>Dikarya</taxon>
        <taxon>Ascomycota</taxon>
        <taxon>Pezizomycotina</taxon>
        <taxon>Dothideomycetes</taxon>
        <taxon>Pleosporomycetidae</taxon>
        <taxon>Aulographales</taxon>
        <taxon>Aulographaceae</taxon>
    </lineage>
</organism>